<proteinExistence type="predicted"/>
<feature type="transmembrane region" description="Helical" evidence="1">
    <location>
        <begin position="85"/>
        <end position="106"/>
    </location>
</feature>
<keyword evidence="3" id="KW-1185">Reference proteome</keyword>
<protein>
    <submittedName>
        <fullName evidence="2">Uncharacterized protein</fullName>
    </submittedName>
</protein>
<dbReference type="Proteomes" id="UP001295684">
    <property type="component" value="Unassembled WGS sequence"/>
</dbReference>
<comment type="caution">
    <text evidence="2">The sequence shown here is derived from an EMBL/GenBank/DDBJ whole genome shotgun (WGS) entry which is preliminary data.</text>
</comment>
<keyword evidence="1" id="KW-0472">Membrane</keyword>
<keyword evidence="1" id="KW-0812">Transmembrane</keyword>
<dbReference type="EMBL" id="CAMPGE010030370">
    <property type="protein sequence ID" value="CAI2387890.1"/>
    <property type="molecule type" value="Genomic_DNA"/>
</dbReference>
<sequence>MCNAHLTWIHCLFLKGYPDIVVKCLSLVTMLPGIGIAVGTPPPSTIPAGALCILTCCVVWNLGLSVGSFICCVMSGLGHASFSSANFCTAPAISFLLSSGVSSSLIREMHLPVGTPSFSPGRCVSWACFASEHSSMVACVSRELFRSITRLTNSFKCSLAFWSALTFRLLLGSSPDSFRSVGPLRRSLRSDALLGLFLSESLVVRACARWLDSGLSLSLRGESEKVLLLLLLAGVSRSLSSRSDSVDKFSSGRQCLLLRFLRALSCSFKSFHTAL</sequence>
<accession>A0AAD2DCP4</accession>
<evidence type="ECO:0000256" key="1">
    <source>
        <dbReference type="SAM" id="Phobius"/>
    </source>
</evidence>
<evidence type="ECO:0000313" key="3">
    <source>
        <dbReference type="Proteomes" id="UP001295684"/>
    </source>
</evidence>
<feature type="transmembrane region" description="Helical" evidence="1">
    <location>
        <begin position="46"/>
        <end position="73"/>
    </location>
</feature>
<feature type="transmembrane region" description="Helical" evidence="1">
    <location>
        <begin position="20"/>
        <end position="40"/>
    </location>
</feature>
<dbReference type="AlphaFoldDB" id="A0AAD2DCP4"/>
<gene>
    <name evidence="2" type="ORF">ECRASSUSDP1_LOCUS29524</name>
</gene>
<evidence type="ECO:0000313" key="2">
    <source>
        <dbReference type="EMBL" id="CAI2387890.1"/>
    </source>
</evidence>
<keyword evidence="1" id="KW-1133">Transmembrane helix</keyword>
<organism evidence="2 3">
    <name type="scientific">Euplotes crassus</name>
    <dbReference type="NCBI Taxonomy" id="5936"/>
    <lineage>
        <taxon>Eukaryota</taxon>
        <taxon>Sar</taxon>
        <taxon>Alveolata</taxon>
        <taxon>Ciliophora</taxon>
        <taxon>Intramacronucleata</taxon>
        <taxon>Spirotrichea</taxon>
        <taxon>Hypotrichia</taxon>
        <taxon>Euplotida</taxon>
        <taxon>Euplotidae</taxon>
        <taxon>Moneuplotes</taxon>
    </lineage>
</organism>
<name>A0AAD2DCP4_EUPCR</name>
<reference evidence="2" key="1">
    <citation type="submission" date="2023-07" db="EMBL/GenBank/DDBJ databases">
        <authorList>
            <consortium name="AG Swart"/>
            <person name="Singh M."/>
            <person name="Singh A."/>
            <person name="Seah K."/>
            <person name="Emmerich C."/>
        </authorList>
    </citation>
    <scope>NUCLEOTIDE SEQUENCE</scope>
    <source>
        <strain evidence="2">DP1</strain>
    </source>
</reference>